<accession>A0A922K4N3</accession>
<proteinExistence type="predicted"/>
<dbReference type="AlphaFoldDB" id="A0A922K4N3"/>
<name>A0A922K4N3_CARIL</name>
<sequence>MPHLICNVPTLQLKNTSLPPLKSLQRALFFTLKTEHFNCSSNVIATAHHARYRDHQQRAPENSCPPSNTTVLKLWTKIG</sequence>
<protein>
    <submittedName>
        <fullName evidence="1">Uncharacterized protein</fullName>
    </submittedName>
</protein>
<evidence type="ECO:0000313" key="1">
    <source>
        <dbReference type="EMBL" id="KAG6730895.1"/>
    </source>
</evidence>
<dbReference type="EMBL" id="CM031825">
    <property type="protein sequence ID" value="KAG6730895.1"/>
    <property type="molecule type" value="Genomic_DNA"/>
</dbReference>
<gene>
    <name evidence="1" type="ORF">I3842_01G102500</name>
</gene>
<organism evidence="1 2">
    <name type="scientific">Carya illinoinensis</name>
    <name type="common">Pecan</name>
    <dbReference type="NCBI Taxonomy" id="32201"/>
    <lineage>
        <taxon>Eukaryota</taxon>
        <taxon>Viridiplantae</taxon>
        <taxon>Streptophyta</taxon>
        <taxon>Embryophyta</taxon>
        <taxon>Tracheophyta</taxon>
        <taxon>Spermatophyta</taxon>
        <taxon>Magnoliopsida</taxon>
        <taxon>eudicotyledons</taxon>
        <taxon>Gunneridae</taxon>
        <taxon>Pentapetalae</taxon>
        <taxon>rosids</taxon>
        <taxon>fabids</taxon>
        <taxon>Fagales</taxon>
        <taxon>Juglandaceae</taxon>
        <taxon>Carya</taxon>
    </lineage>
</organism>
<dbReference type="Proteomes" id="UP000811246">
    <property type="component" value="Chromosome 1"/>
</dbReference>
<comment type="caution">
    <text evidence="1">The sequence shown here is derived from an EMBL/GenBank/DDBJ whole genome shotgun (WGS) entry which is preliminary data.</text>
</comment>
<evidence type="ECO:0000313" key="2">
    <source>
        <dbReference type="Proteomes" id="UP000811246"/>
    </source>
</evidence>
<reference evidence="1" key="1">
    <citation type="submission" date="2021-01" db="EMBL/GenBank/DDBJ databases">
        <authorList>
            <person name="Lovell J.T."/>
            <person name="Bentley N."/>
            <person name="Bhattarai G."/>
            <person name="Jenkins J.W."/>
            <person name="Sreedasyam A."/>
            <person name="Alarcon Y."/>
            <person name="Bock C."/>
            <person name="Boston L."/>
            <person name="Carlson J."/>
            <person name="Cervantes K."/>
            <person name="Clermont K."/>
            <person name="Krom N."/>
            <person name="Kubenka K."/>
            <person name="Mamidi S."/>
            <person name="Mattison C."/>
            <person name="Monteros M."/>
            <person name="Pisani C."/>
            <person name="Plott C."/>
            <person name="Rajasekar S."/>
            <person name="Rhein H.S."/>
            <person name="Rohla C."/>
            <person name="Song M."/>
            <person name="Hilaire R.S."/>
            <person name="Shu S."/>
            <person name="Wells L."/>
            <person name="Wang X."/>
            <person name="Webber J."/>
            <person name="Heerema R.J."/>
            <person name="Klein P."/>
            <person name="Conner P."/>
            <person name="Grauke L."/>
            <person name="Grimwood J."/>
            <person name="Schmutz J."/>
            <person name="Randall J.J."/>
        </authorList>
    </citation>
    <scope>NUCLEOTIDE SEQUENCE</scope>
    <source>
        <tissue evidence="1">Leaf</tissue>
    </source>
</reference>